<dbReference type="EMBL" id="BGZK01000634">
    <property type="protein sequence ID" value="GBP53811.1"/>
    <property type="molecule type" value="Genomic_DNA"/>
</dbReference>
<comment type="caution">
    <text evidence="1">The sequence shown here is derived from an EMBL/GenBank/DDBJ whole genome shotgun (WGS) entry which is preliminary data.</text>
</comment>
<dbReference type="Proteomes" id="UP000299102">
    <property type="component" value="Unassembled WGS sequence"/>
</dbReference>
<organism evidence="1 2">
    <name type="scientific">Eumeta variegata</name>
    <name type="common">Bagworm moth</name>
    <name type="synonym">Eumeta japonica</name>
    <dbReference type="NCBI Taxonomy" id="151549"/>
    <lineage>
        <taxon>Eukaryota</taxon>
        <taxon>Metazoa</taxon>
        <taxon>Ecdysozoa</taxon>
        <taxon>Arthropoda</taxon>
        <taxon>Hexapoda</taxon>
        <taxon>Insecta</taxon>
        <taxon>Pterygota</taxon>
        <taxon>Neoptera</taxon>
        <taxon>Endopterygota</taxon>
        <taxon>Lepidoptera</taxon>
        <taxon>Glossata</taxon>
        <taxon>Ditrysia</taxon>
        <taxon>Tineoidea</taxon>
        <taxon>Psychidae</taxon>
        <taxon>Oiketicinae</taxon>
        <taxon>Eumeta</taxon>
    </lineage>
</organism>
<evidence type="ECO:0000313" key="2">
    <source>
        <dbReference type="Proteomes" id="UP000299102"/>
    </source>
</evidence>
<keyword evidence="2" id="KW-1185">Reference proteome</keyword>
<protein>
    <submittedName>
        <fullName evidence="1">Uncharacterized protein</fullName>
    </submittedName>
</protein>
<proteinExistence type="predicted"/>
<dbReference type="AlphaFoldDB" id="A0A4C1WRB0"/>
<gene>
    <name evidence="1" type="ORF">EVAR_42529_1</name>
</gene>
<reference evidence="1 2" key="1">
    <citation type="journal article" date="2019" name="Commun. Biol.">
        <title>The bagworm genome reveals a unique fibroin gene that provides high tensile strength.</title>
        <authorList>
            <person name="Kono N."/>
            <person name="Nakamura H."/>
            <person name="Ohtoshi R."/>
            <person name="Tomita M."/>
            <person name="Numata K."/>
            <person name="Arakawa K."/>
        </authorList>
    </citation>
    <scope>NUCLEOTIDE SEQUENCE [LARGE SCALE GENOMIC DNA]</scope>
</reference>
<evidence type="ECO:0000313" key="1">
    <source>
        <dbReference type="EMBL" id="GBP53811.1"/>
    </source>
</evidence>
<name>A0A4C1WRB0_EUMVA</name>
<sequence>MNTDDRVEDSATTVVFMASGAVARSWGVAEAYLARVAERPPSLTALSFVARADVSRERIGVRLLRAA</sequence>
<accession>A0A4C1WRB0</accession>